<dbReference type="RefSeq" id="WP_183322530.1">
    <property type="nucleotide sequence ID" value="NZ_JACHVQ010000004.1"/>
</dbReference>
<feature type="transmembrane region" description="Helical" evidence="1">
    <location>
        <begin position="117"/>
        <end position="137"/>
    </location>
</feature>
<evidence type="ECO:0000313" key="3">
    <source>
        <dbReference type="Proteomes" id="UP000559182"/>
    </source>
</evidence>
<dbReference type="Proteomes" id="UP000559182">
    <property type="component" value="Unassembled WGS sequence"/>
</dbReference>
<feature type="transmembrane region" description="Helical" evidence="1">
    <location>
        <begin position="31"/>
        <end position="53"/>
    </location>
</feature>
<dbReference type="Gene3D" id="1.20.120.1760">
    <property type="match status" value="1"/>
</dbReference>
<reference evidence="2 3" key="1">
    <citation type="submission" date="2020-08" db="EMBL/GenBank/DDBJ databases">
        <title>Sequencing the genomes of 1000 actinobacteria strains.</title>
        <authorList>
            <person name="Klenk H.-P."/>
        </authorList>
    </citation>
    <scope>NUCLEOTIDE SEQUENCE [LARGE SCALE GENOMIC DNA]</scope>
    <source>
        <strain evidence="2 3">DSM 105369</strain>
    </source>
</reference>
<sequence>MQGLYALKPWYSRRLGRIVRFAVDRGISPDVFTLLGIAGALLAACCVALGWWLPAILMLAVRLGGANLDGAVARARGVSRPWGFVLNEIGDRCSDLIVFGGLFALAARSDGMASTPAVLVATAAVAATLPTTASLAAAGAGATRRNGGPFGKTERCLAMVVATAFPGVLGWVCAVILAGSLLTATVRLWAAHRELAEQVAG</sequence>
<keyword evidence="1" id="KW-0812">Transmembrane</keyword>
<dbReference type="AlphaFoldDB" id="A0A839NB65"/>
<dbReference type="GO" id="GO:0008444">
    <property type="term" value="F:CDP-diacylglycerol-glycerol-3-phosphate 3-phosphatidyltransferase activity"/>
    <property type="evidence" value="ECO:0007669"/>
    <property type="project" value="UniProtKB-EC"/>
</dbReference>
<evidence type="ECO:0000256" key="1">
    <source>
        <dbReference type="SAM" id="Phobius"/>
    </source>
</evidence>
<accession>A0A839NB65</accession>
<comment type="caution">
    <text evidence="2">The sequence shown here is derived from an EMBL/GenBank/DDBJ whole genome shotgun (WGS) entry which is preliminary data.</text>
</comment>
<feature type="transmembrane region" description="Helical" evidence="1">
    <location>
        <begin position="157"/>
        <end position="184"/>
    </location>
</feature>
<name>A0A839NB65_9MICO</name>
<evidence type="ECO:0000313" key="2">
    <source>
        <dbReference type="EMBL" id="MBB2894079.1"/>
    </source>
</evidence>
<keyword evidence="2" id="KW-0808">Transferase</keyword>
<proteinExistence type="predicted"/>
<dbReference type="EMBL" id="JACHVQ010000004">
    <property type="protein sequence ID" value="MBB2894079.1"/>
    <property type="molecule type" value="Genomic_DNA"/>
</dbReference>
<keyword evidence="1" id="KW-1133">Transmembrane helix</keyword>
<gene>
    <name evidence="2" type="ORF">FHU39_004115</name>
</gene>
<protein>
    <submittedName>
        <fullName evidence="2">CDP-diacylglycerol--glycerol-3-phosphate 3-phosphatidyltransferase</fullName>
        <ecNumber evidence="2">2.7.8.5</ecNumber>
    </submittedName>
</protein>
<keyword evidence="3" id="KW-1185">Reference proteome</keyword>
<keyword evidence="1" id="KW-0472">Membrane</keyword>
<dbReference type="EC" id="2.7.8.5" evidence="2"/>
<dbReference type="InterPro" id="IPR043130">
    <property type="entry name" value="CDP-OH_PTrfase_TM_dom"/>
</dbReference>
<organism evidence="2 3">
    <name type="scientific">Flexivirga oryzae</name>
    <dbReference type="NCBI Taxonomy" id="1794944"/>
    <lineage>
        <taxon>Bacteria</taxon>
        <taxon>Bacillati</taxon>
        <taxon>Actinomycetota</taxon>
        <taxon>Actinomycetes</taxon>
        <taxon>Micrococcales</taxon>
        <taxon>Dermacoccaceae</taxon>
        <taxon>Flexivirga</taxon>
    </lineage>
</organism>